<sequence length="188" mass="20255">MIRHLGAADYRAMPWANGRGTTTELARENRPDGSLSWRLSVATVSEDGPFSPLPGIDRILTLISGEGFDLMIDGTRHALAPLAPLAFSGDAAVSAVGVKGPSLDFNVMVDRRDWQASVTLITSPHRFTVNGGDLAFLYMLDASTGGAAAGDLIVIQDEEVFTFMEGERALWVRVQRSIKPPSSKNRPS</sequence>
<accession>A0AAE9XVG0</accession>
<dbReference type="InterPro" id="IPR010282">
    <property type="entry name" value="Uncharacterised_HutD/Ves"/>
</dbReference>
<protein>
    <submittedName>
        <fullName evidence="1">HutD family protein</fullName>
    </submittedName>
</protein>
<dbReference type="Proteomes" id="UP001217500">
    <property type="component" value="Chromosome"/>
</dbReference>
<evidence type="ECO:0000313" key="1">
    <source>
        <dbReference type="EMBL" id="WCL53634.1"/>
    </source>
</evidence>
<dbReference type="CDD" id="cd20293">
    <property type="entry name" value="cupin_HutD_N"/>
    <property type="match status" value="1"/>
</dbReference>
<dbReference type="InterPro" id="IPR014710">
    <property type="entry name" value="RmlC-like_jellyroll"/>
</dbReference>
<reference evidence="1" key="1">
    <citation type="submission" date="2023-01" db="EMBL/GenBank/DDBJ databases">
        <title>The genome sequence of Kordiimonadaceae bacterium 6D33.</title>
        <authorList>
            <person name="Liu Y."/>
        </authorList>
    </citation>
    <scope>NUCLEOTIDE SEQUENCE</scope>
    <source>
        <strain evidence="1">6D33</strain>
    </source>
</reference>
<dbReference type="SUPFAM" id="SSF51182">
    <property type="entry name" value="RmlC-like cupins"/>
    <property type="match status" value="1"/>
</dbReference>
<name>A0AAE9XVG0_9PROT</name>
<dbReference type="Gene3D" id="2.60.120.10">
    <property type="entry name" value="Jelly Rolls"/>
    <property type="match status" value="1"/>
</dbReference>
<gene>
    <name evidence="1" type="ORF">PH603_13930</name>
</gene>
<dbReference type="EMBL" id="CP116805">
    <property type="protein sequence ID" value="WCL53634.1"/>
    <property type="molecule type" value="Genomic_DNA"/>
</dbReference>
<dbReference type="KEGG" id="gso:PH603_13930"/>
<dbReference type="InterPro" id="IPR011051">
    <property type="entry name" value="RmlC_Cupin_sf"/>
</dbReference>
<dbReference type="RefSeq" id="WP_289503146.1">
    <property type="nucleotide sequence ID" value="NZ_CP116805.1"/>
</dbReference>
<organism evidence="1 2">
    <name type="scientific">Gimibacter soli</name>
    <dbReference type="NCBI Taxonomy" id="3024400"/>
    <lineage>
        <taxon>Bacteria</taxon>
        <taxon>Pseudomonadati</taxon>
        <taxon>Pseudomonadota</taxon>
        <taxon>Alphaproteobacteria</taxon>
        <taxon>Kordiimonadales</taxon>
        <taxon>Temperatibacteraceae</taxon>
        <taxon>Gimibacter</taxon>
    </lineage>
</organism>
<dbReference type="Pfam" id="PF05962">
    <property type="entry name" value="HutD"/>
    <property type="match status" value="1"/>
</dbReference>
<dbReference type="AlphaFoldDB" id="A0AAE9XVG0"/>
<proteinExistence type="predicted"/>
<evidence type="ECO:0000313" key="2">
    <source>
        <dbReference type="Proteomes" id="UP001217500"/>
    </source>
</evidence>
<dbReference type="PANTHER" id="PTHR37943">
    <property type="entry name" value="PROTEIN VES"/>
    <property type="match status" value="1"/>
</dbReference>
<dbReference type="PANTHER" id="PTHR37943:SF1">
    <property type="entry name" value="PROTEIN VES"/>
    <property type="match status" value="1"/>
</dbReference>
<keyword evidence="2" id="KW-1185">Reference proteome</keyword>